<feature type="transmembrane region" description="Helical" evidence="1">
    <location>
        <begin position="64"/>
        <end position="86"/>
    </location>
</feature>
<dbReference type="RefSeq" id="WP_166093644.1">
    <property type="nucleotide sequence ID" value="NZ_CP049871.1"/>
</dbReference>
<gene>
    <name evidence="2" type="ORF">G7078_05055</name>
</gene>
<dbReference type="Proteomes" id="UP000502502">
    <property type="component" value="Chromosome"/>
</dbReference>
<keyword evidence="1" id="KW-0472">Membrane</keyword>
<dbReference type="AlphaFoldDB" id="A0A6G7ZMU0"/>
<feature type="transmembrane region" description="Helical" evidence="1">
    <location>
        <begin position="31"/>
        <end position="52"/>
    </location>
</feature>
<sequence>MGESLDEGFDTLRWDESRAEGDLHGAGGRAVLGWALSLLAALWIGYTAWSAGRALAREALTSPAIAQWVAVAAGPLALLGLVWLMFGRTRRKEAERFTRSVVAMRAEARSLEGLLGVLSQRIGDSRSELSAMAENLMRLGDETTARLGATSGELGARTEKLAQQAILFDRAAESARNDLAVMLEDLPRAEQHFRSMSDELRACGTETAGRAADFSEQVTAIGARTREADEIVAAAAQRMVAHLTHIESAGAAAAAQVGDAESRFTAAVDALLERTADSLAQIRTGIDSQSAAVSALVAQASAGFGRAGVEASQALGSNLNAANSALETLSAQVAEQERTSQRMVAGIDLALGDLEQRFAALSESGDERASRFVKALGRSRIELEGLAQAAEGQDQTISLLVDRTDALRSGIDRLCANVRDELGGALGGALGDADRLAESTGRLRPEVEWLRDASREASERIVAGADGIGEQQDRLSALLAHLDEGTGTAEDRLAALSQAIQEAHAQAETFGAETGPGLVTAMVQIKEAAAHAAERAREAIASVIPQSAEALSDATRTALERVIADTIQERLREVEGIAAGAVESARNATERLTQQMLTLGQSANALEQHLERERESDREKASEDFARRVSLLIDSMHSASIDVGKILSDEVDEKAWDSYLKGNRGIFTRRAVRLLDGGESRAIRSHYEGDGEFQQSVNRYVHDFESMLRRVLAERDGGMIAVTLMSSDMGKLYAALAQAIDRRR</sequence>
<evidence type="ECO:0000313" key="3">
    <source>
        <dbReference type="Proteomes" id="UP000502502"/>
    </source>
</evidence>
<reference evidence="2 3" key="1">
    <citation type="submission" date="2020-03" db="EMBL/GenBank/DDBJ databases">
        <title>Sphingomonas sp. nov., isolated from fish.</title>
        <authorList>
            <person name="Hyun D.-W."/>
            <person name="Bae J.-W."/>
        </authorList>
    </citation>
    <scope>NUCLEOTIDE SEQUENCE [LARGE SCALE GENOMIC DNA]</scope>
    <source>
        <strain evidence="2 3">HDW15C</strain>
    </source>
</reference>
<proteinExistence type="predicted"/>
<dbReference type="KEGG" id="ssin:G7078_05055"/>
<evidence type="ECO:0008006" key="4">
    <source>
        <dbReference type="Google" id="ProtNLM"/>
    </source>
</evidence>
<keyword evidence="1" id="KW-0812">Transmembrane</keyword>
<organism evidence="2 3">
    <name type="scientific">Sphingomonas sinipercae</name>
    <dbReference type="NCBI Taxonomy" id="2714944"/>
    <lineage>
        <taxon>Bacteria</taxon>
        <taxon>Pseudomonadati</taxon>
        <taxon>Pseudomonadota</taxon>
        <taxon>Alphaproteobacteria</taxon>
        <taxon>Sphingomonadales</taxon>
        <taxon>Sphingomonadaceae</taxon>
        <taxon>Sphingomonas</taxon>
    </lineage>
</organism>
<keyword evidence="1" id="KW-1133">Transmembrane helix</keyword>
<protein>
    <recommendedName>
        <fullName evidence="4">ATPase</fullName>
    </recommendedName>
</protein>
<dbReference type="EMBL" id="CP049871">
    <property type="protein sequence ID" value="QIL02216.1"/>
    <property type="molecule type" value="Genomic_DNA"/>
</dbReference>
<accession>A0A6G7ZMU0</accession>
<keyword evidence="3" id="KW-1185">Reference proteome</keyword>
<name>A0A6G7ZMU0_9SPHN</name>
<evidence type="ECO:0000313" key="2">
    <source>
        <dbReference type="EMBL" id="QIL02216.1"/>
    </source>
</evidence>
<evidence type="ECO:0000256" key="1">
    <source>
        <dbReference type="SAM" id="Phobius"/>
    </source>
</evidence>